<dbReference type="GO" id="GO:0004794">
    <property type="term" value="F:threonine deaminase activity"/>
    <property type="evidence" value="ECO:0007669"/>
    <property type="project" value="UniProtKB-EC"/>
</dbReference>
<comment type="similarity">
    <text evidence="2">Belongs to the serine/threonine dehydratase family.</text>
</comment>
<dbReference type="InterPro" id="IPR002912">
    <property type="entry name" value="ACT_dom"/>
</dbReference>
<dbReference type="Pfam" id="PF00291">
    <property type="entry name" value="PALP"/>
    <property type="match status" value="1"/>
</dbReference>
<gene>
    <name evidence="7" type="ORF">EH244_26740</name>
    <name evidence="8" type="ORF">EJO66_28365</name>
</gene>
<keyword evidence="3" id="KW-0663">Pyridoxal phosphate</keyword>
<evidence type="ECO:0000313" key="7">
    <source>
        <dbReference type="EMBL" id="RRH82548.1"/>
    </source>
</evidence>
<evidence type="ECO:0000256" key="4">
    <source>
        <dbReference type="ARBA" id="ARBA00023239"/>
    </source>
</evidence>
<reference evidence="7 10" key="1">
    <citation type="submission" date="2018-11" db="EMBL/GenBank/DDBJ databases">
        <title>The genome of Variovorax sp T529.</title>
        <authorList>
            <person name="Gao J."/>
        </authorList>
    </citation>
    <scope>NUCLEOTIDE SEQUENCE [LARGE SCALE GENOMIC DNA]</scope>
    <source>
        <strain evidence="7 10">T529</strain>
    </source>
</reference>
<dbReference type="NCBIfam" id="NF005600">
    <property type="entry name" value="PRK07334.1"/>
    <property type="match status" value="1"/>
</dbReference>
<dbReference type="InterPro" id="IPR044561">
    <property type="entry name" value="ACT_ThrD-II-like"/>
</dbReference>
<dbReference type="InterPro" id="IPR045865">
    <property type="entry name" value="ACT-like_dom_sf"/>
</dbReference>
<organism evidence="7 10">
    <name type="scientific">Variovorax beijingensis</name>
    <dbReference type="NCBI Taxonomy" id="2496117"/>
    <lineage>
        <taxon>Bacteria</taxon>
        <taxon>Pseudomonadati</taxon>
        <taxon>Pseudomonadota</taxon>
        <taxon>Betaproteobacteria</taxon>
        <taxon>Burkholderiales</taxon>
        <taxon>Comamonadaceae</taxon>
        <taxon>Variovorax</taxon>
    </lineage>
</organism>
<dbReference type="GO" id="GO:0009097">
    <property type="term" value="P:isoleucine biosynthetic process"/>
    <property type="evidence" value="ECO:0007669"/>
    <property type="project" value="TreeGrafter"/>
</dbReference>
<name>A0A3P3EBN8_9BURK</name>
<evidence type="ECO:0000256" key="2">
    <source>
        <dbReference type="ARBA" id="ARBA00010869"/>
    </source>
</evidence>
<proteinExistence type="inferred from homology"/>
<comment type="catalytic activity">
    <reaction evidence="5">
        <text>L-serine = pyruvate + NH4(+)</text>
        <dbReference type="Rhea" id="RHEA:19169"/>
        <dbReference type="ChEBI" id="CHEBI:15361"/>
        <dbReference type="ChEBI" id="CHEBI:28938"/>
        <dbReference type="ChEBI" id="CHEBI:33384"/>
        <dbReference type="EC" id="4.3.1.17"/>
    </reaction>
</comment>
<evidence type="ECO:0000256" key="1">
    <source>
        <dbReference type="ARBA" id="ARBA00001933"/>
    </source>
</evidence>
<dbReference type="InterPro" id="IPR005789">
    <property type="entry name" value="Thr_deHydtase_catblc"/>
</dbReference>
<dbReference type="PANTHER" id="PTHR48078:SF6">
    <property type="entry name" value="L-THREONINE DEHYDRATASE CATABOLIC TDCB"/>
    <property type="match status" value="1"/>
</dbReference>
<dbReference type="InterPro" id="IPR001926">
    <property type="entry name" value="TrpB-like_PALP"/>
</dbReference>
<dbReference type="Proteomes" id="UP000271137">
    <property type="component" value="Unassembled WGS sequence"/>
</dbReference>
<dbReference type="Proteomes" id="UP000271590">
    <property type="component" value="Unassembled WGS sequence"/>
</dbReference>
<dbReference type="GO" id="GO:0003941">
    <property type="term" value="F:L-serine ammonia-lyase activity"/>
    <property type="evidence" value="ECO:0007669"/>
    <property type="project" value="UniProtKB-EC"/>
</dbReference>
<dbReference type="SUPFAM" id="SSF55021">
    <property type="entry name" value="ACT-like"/>
    <property type="match status" value="1"/>
</dbReference>
<dbReference type="SUPFAM" id="SSF53686">
    <property type="entry name" value="Tryptophan synthase beta subunit-like PLP-dependent enzymes"/>
    <property type="match status" value="1"/>
</dbReference>
<dbReference type="NCBIfam" id="TIGR01127">
    <property type="entry name" value="ilvA_1Cterm"/>
    <property type="match status" value="1"/>
</dbReference>
<evidence type="ECO:0000313" key="8">
    <source>
        <dbReference type="EMBL" id="RSZ29734.1"/>
    </source>
</evidence>
<dbReference type="CDD" id="cd04886">
    <property type="entry name" value="ACT_ThrD-II-like"/>
    <property type="match status" value="1"/>
</dbReference>
<dbReference type="InterPro" id="IPR050147">
    <property type="entry name" value="Ser/Thr_Dehydratase"/>
</dbReference>
<dbReference type="GO" id="GO:0006565">
    <property type="term" value="P:L-serine catabolic process"/>
    <property type="evidence" value="ECO:0007669"/>
    <property type="project" value="TreeGrafter"/>
</dbReference>
<dbReference type="EMBL" id="RXFQ01000023">
    <property type="protein sequence ID" value="RSZ29734.1"/>
    <property type="molecule type" value="Genomic_DNA"/>
</dbReference>
<protein>
    <submittedName>
        <fullName evidence="7">Threonine ammonia-lyase</fullName>
        <ecNumber evidence="7">4.3.1.19</ecNumber>
    </submittedName>
</protein>
<keyword evidence="4 7" id="KW-0456">Lyase</keyword>
<sequence length="411" mass="43393">MPAMVGIEEIRRAAARLEGQVLNTPCVESRTLSEIVGAQVYLKFENLQFTSSFKERGACNKLVDLLEADTRGGSGKEATRGVVAMSAGNHAQGVAYHAQRLGLRALIVMPRFTPGVKIERTRGFGAEVVLHGDTLDAARAHALELAEREGLTFVHPYDDEAIIAGQGTVALEMLDAVPDLDTLVVSVGGGGLIAGMAIAARERKPGIEIVGVQTTRFPGMVNAVKGTQHLQGKSTIAEGIAVGTPGVLTREIIAQHVDDLLLVDEGDIEQGVLMLLEIEKTLVEGAGAAGLAALIRHPGRFHGKRVGLVLSGGNIDPLLLAAIIERGMVRAGRLARVRVSARDVPGSLAQITATVAEAGANVDEVHHQRAFTMLAAQNVDIELVLQTRGRAHLASVLGALHDAGFEAEEQH</sequence>
<dbReference type="PANTHER" id="PTHR48078">
    <property type="entry name" value="THREONINE DEHYDRATASE, MITOCHONDRIAL-RELATED"/>
    <property type="match status" value="1"/>
</dbReference>
<dbReference type="FunFam" id="3.40.50.1100:FF:000005">
    <property type="entry name" value="Threonine dehydratase catabolic"/>
    <property type="match status" value="1"/>
</dbReference>
<accession>A0A3P3EBN8</accession>
<keyword evidence="9" id="KW-1185">Reference proteome</keyword>
<comment type="cofactor">
    <cofactor evidence="1">
        <name>pyridoxal 5'-phosphate</name>
        <dbReference type="ChEBI" id="CHEBI:597326"/>
    </cofactor>
</comment>
<dbReference type="GO" id="GO:0006567">
    <property type="term" value="P:L-threonine catabolic process"/>
    <property type="evidence" value="ECO:0007669"/>
    <property type="project" value="InterPro"/>
</dbReference>
<feature type="domain" description="ACT" evidence="6">
    <location>
        <begin position="336"/>
        <end position="411"/>
    </location>
</feature>
<dbReference type="CDD" id="cd01562">
    <property type="entry name" value="Thr-dehyd"/>
    <property type="match status" value="1"/>
</dbReference>
<evidence type="ECO:0000313" key="9">
    <source>
        <dbReference type="Proteomes" id="UP000271137"/>
    </source>
</evidence>
<dbReference type="Gene3D" id="3.40.50.1100">
    <property type="match status" value="2"/>
</dbReference>
<comment type="caution">
    <text evidence="7">The sequence shown here is derived from an EMBL/GenBank/DDBJ whole genome shotgun (WGS) entry which is preliminary data.</text>
</comment>
<dbReference type="InterPro" id="IPR036052">
    <property type="entry name" value="TrpB-like_PALP_sf"/>
</dbReference>
<reference evidence="8 9" key="2">
    <citation type="submission" date="2018-12" db="EMBL/GenBank/DDBJ databases">
        <title>The genome sequences of strain 502.</title>
        <authorList>
            <person name="Gao J."/>
            <person name="Sun J."/>
        </authorList>
    </citation>
    <scope>NUCLEOTIDE SEQUENCE [LARGE SCALE GENOMIC DNA]</scope>
    <source>
        <strain evidence="8 9">502</strain>
    </source>
</reference>
<dbReference type="Gene3D" id="3.30.70.260">
    <property type="match status" value="1"/>
</dbReference>
<dbReference type="EMBL" id="RQXU01000024">
    <property type="protein sequence ID" value="RRH82548.1"/>
    <property type="molecule type" value="Genomic_DNA"/>
</dbReference>
<evidence type="ECO:0000256" key="3">
    <source>
        <dbReference type="ARBA" id="ARBA00022898"/>
    </source>
</evidence>
<evidence type="ECO:0000313" key="10">
    <source>
        <dbReference type="Proteomes" id="UP000271590"/>
    </source>
</evidence>
<dbReference type="EC" id="4.3.1.19" evidence="7"/>
<dbReference type="AlphaFoldDB" id="A0A3P3EBN8"/>
<dbReference type="PROSITE" id="PS51671">
    <property type="entry name" value="ACT"/>
    <property type="match status" value="1"/>
</dbReference>
<evidence type="ECO:0000259" key="6">
    <source>
        <dbReference type="PROSITE" id="PS51671"/>
    </source>
</evidence>
<evidence type="ECO:0000256" key="5">
    <source>
        <dbReference type="ARBA" id="ARBA00049406"/>
    </source>
</evidence>